<dbReference type="PANTHER" id="PTHR32285:SF372">
    <property type="entry name" value="PROTEIN TRICHOME BIREFRINGENCE-LIKE 43"/>
    <property type="match status" value="1"/>
</dbReference>
<evidence type="ECO:0000256" key="6">
    <source>
        <dbReference type="ARBA" id="ARBA00023136"/>
    </source>
</evidence>
<evidence type="ECO:0000256" key="3">
    <source>
        <dbReference type="ARBA" id="ARBA00022692"/>
    </source>
</evidence>
<feature type="domain" description="Trichome birefringence-like N-terminal" evidence="9">
    <location>
        <begin position="35"/>
        <end position="87"/>
    </location>
</feature>
<keyword evidence="6" id="KW-0472">Membrane</keyword>
<organism evidence="10 11">
    <name type="scientific">Lithospermum erythrorhizon</name>
    <name type="common">Purple gromwell</name>
    <name type="synonym">Lithospermum officinale var. erythrorhizon</name>
    <dbReference type="NCBI Taxonomy" id="34254"/>
    <lineage>
        <taxon>Eukaryota</taxon>
        <taxon>Viridiplantae</taxon>
        <taxon>Streptophyta</taxon>
        <taxon>Embryophyta</taxon>
        <taxon>Tracheophyta</taxon>
        <taxon>Spermatophyta</taxon>
        <taxon>Magnoliopsida</taxon>
        <taxon>eudicotyledons</taxon>
        <taxon>Gunneridae</taxon>
        <taxon>Pentapetalae</taxon>
        <taxon>asterids</taxon>
        <taxon>lamiids</taxon>
        <taxon>Boraginales</taxon>
        <taxon>Boraginaceae</taxon>
        <taxon>Boraginoideae</taxon>
        <taxon>Lithospermeae</taxon>
        <taxon>Lithospermum</taxon>
    </lineage>
</organism>
<dbReference type="Proteomes" id="UP001454036">
    <property type="component" value="Unassembled WGS sequence"/>
</dbReference>
<feature type="signal peptide" evidence="7">
    <location>
        <begin position="1"/>
        <end position="27"/>
    </location>
</feature>
<evidence type="ECO:0000313" key="10">
    <source>
        <dbReference type="EMBL" id="GAA0172748.1"/>
    </source>
</evidence>
<dbReference type="InterPro" id="IPR029962">
    <property type="entry name" value="TBL"/>
</dbReference>
<evidence type="ECO:0000313" key="11">
    <source>
        <dbReference type="Proteomes" id="UP001454036"/>
    </source>
</evidence>
<comment type="subcellular location">
    <subcellularLocation>
        <location evidence="1">Membrane</location>
        <topology evidence="1">Single-pass membrane protein</topology>
    </subcellularLocation>
</comment>
<dbReference type="AlphaFoldDB" id="A0AAV3R9W4"/>
<evidence type="ECO:0000256" key="2">
    <source>
        <dbReference type="ARBA" id="ARBA00007727"/>
    </source>
</evidence>
<evidence type="ECO:0000256" key="1">
    <source>
        <dbReference type="ARBA" id="ARBA00004167"/>
    </source>
</evidence>
<evidence type="ECO:0008006" key="12">
    <source>
        <dbReference type="Google" id="ProtNLM"/>
    </source>
</evidence>
<evidence type="ECO:0000259" key="8">
    <source>
        <dbReference type="Pfam" id="PF13839"/>
    </source>
</evidence>
<keyword evidence="3" id="KW-0812">Transmembrane</keyword>
<proteinExistence type="inferred from homology"/>
<dbReference type="Pfam" id="PF13839">
    <property type="entry name" value="PC-Esterase"/>
    <property type="match status" value="1"/>
</dbReference>
<evidence type="ECO:0000256" key="4">
    <source>
        <dbReference type="ARBA" id="ARBA00022968"/>
    </source>
</evidence>
<reference evidence="10 11" key="1">
    <citation type="submission" date="2024-01" db="EMBL/GenBank/DDBJ databases">
        <title>The complete chloroplast genome sequence of Lithospermum erythrorhizon: insights into the phylogenetic relationship among Boraginaceae species and the maternal lineages of purple gromwells.</title>
        <authorList>
            <person name="Okada T."/>
            <person name="Watanabe K."/>
        </authorList>
    </citation>
    <scope>NUCLEOTIDE SEQUENCE [LARGE SCALE GENOMIC DNA]</scope>
</reference>
<dbReference type="GO" id="GO:0016020">
    <property type="term" value="C:membrane"/>
    <property type="evidence" value="ECO:0007669"/>
    <property type="project" value="UniProtKB-SubCell"/>
</dbReference>
<dbReference type="InterPro" id="IPR025846">
    <property type="entry name" value="TBL_N"/>
</dbReference>
<keyword evidence="7" id="KW-0732">Signal</keyword>
<evidence type="ECO:0000256" key="7">
    <source>
        <dbReference type="SAM" id="SignalP"/>
    </source>
</evidence>
<gene>
    <name evidence="10" type="ORF">LIER_26511</name>
</gene>
<evidence type="ECO:0000259" key="9">
    <source>
        <dbReference type="Pfam" id="PF14416"/>
    </source>
</evidence>
<sequence>MLHIFFLVVKLLGLILLSLTHRNKVHGKFMSNIGRCDVSEGNWIFDMHYPLYDIKQCPFVEKIFSCQNNGRPDNFYPKFRWQPKGCEISSFDGRQFLSKHRGKDIMFVGDSLSLNQWQSLTCMLHVAVPEANYTVQRNSQLSTFTFPDYNISIMLERNAFLVDLVMEGNDTRVMKLDSLTSSLRWEHMDVLIFDSWHWWLHNGRKQPWDFVEYGKTRVKDIDRLVAYEKALTTWAKWVDSSVDVAKTKVFFQGISPDHDACEGRQGPLKTAGVSPPSEVVLERILNNMSAQVYLLNINRMSQYRADGHPSFYGLGGHNGDDCTHWCLPGVPDTWNLILLSFLV</sequence>
<keyword evidence="4" id="KW-0735">Signal-anchor</keyword>
<protein>
    <recommendedName>
        <fullName evidence="12">Trichome birefringence-like N-terminal domain-containing protein</fullName>
    </recommendedName>
</protein>
<dbReference type="InterPro" id="IPR026057">
    <property type="entry name" value="TBL_C"/>
</dbReference>
<feature type="domain" description="Trichome birefringence-like C-terminal" evidence="8">
    <location>
        <begin position="89"/>
        <end position="340"/>
    </location>
</feature>
<dbReference type="PANTHER" id="PTHR32285">
    <property type="entry name" value="PROTEIN TRICHOME BIREFRINGENCE-LIKE 9-RELATED"/>
    <property type="match status" value="1"/>
</dbReference>
<dbReference type="GO" id="GO:0005794">
    <property type="term" value="C:Golgi apparatus"/>
    <property type="evidence" value="ECO:0007669"/>
    <property type="project" value="TreeGrafter"/>
</dbReference>
<dbReference type="Pfam" id="PF14416">
    <property type="entry name" value="PMR5N"/>
    <property type="match status" value="1"/>
</dbReference>
<dbReference type="EMBL" id="BAABME010008266">
    <property type="protein sequence ID" value="GAA0172748.1"/>
    <property type="molecule type" value="Genomic_DNA"/>
</dbReference>
<evidence type="ECO:0000256" key="5">
    <source>
        <dbReference type="ARBA" id="ARBA00022989"/>
    </source>
</evidence>
<name>A0AAV3R9W4_LITER</name>
<comment type="similarity">
    <text evidence="2">Belongs to the PC-esterase family. TBL subfamily.</text>
</comment>
<dbReference type="GO" id="GO:0016413">
    <property type="term" value="F:O-acetyltransferase activity"/>
    <property type="evidence" value="ECO:0007669"/>
    <property type="project" value="InterPro"/>
</dbReference>
<feature type="chain" id="PRO_5043461384" description="Trichome birefringence-like N-terminal domain-containing protein" evidence="7">
    <location>
        <begin position="28"/>
        <end position="343"/>
    </location>
</feature>
<keyword evidence="11" id="KW-1185">Reference proteome</keyword>
<keyword evidence="5" id="KW-1133">Transmembrane helix</keyword>
<comment type="caution">
    <text evidence="10">The sequence shown here is derived from an EMBL/GenBank/DDBJ whole genome shotgun (WGS) entry which is preliminary data.</text>
</comment>
<accession>A0AAV3R9W4</accession>